<comment type="caution">
    <text evidence="4">The sequence shown here is derived from an EMBL/GenBank/DDBJ whole genome shotgun (WGS) entry which is preliminary data.</text>
</comment>
<keyword evidence="5" id="KW-1185">Reference proteome</keyword>
<dbReference type="InterPro" id="IPR036910">
    <property type="entry name" value="HMG_box_dom_sf"/>
</dbReference>
<feature type="DNA-binding region" description="HMG box" evidence="1">
    <location>
        <begin position="18"/>
        <end position="69"/>
    </location>
</feature>
<dbReference type="OrthoDB" id="1919336at2759"/>
<gene>
    <name evidence="4" type="ORF">KFE25_011638</name>
</gene>
<dbReference type="AlphaFoldDB" id="A0A8J6CC61"/>
<name>A0A8J6CC61_DIALT</name>
<evidence type="ECO:0000256" key="2">
    <source>
        <dbReference type="SAM" id="MobiDB-lite"/>
    </source>
</evidence>
<feature type="region of interest" description="Disordered" evidence="2">
    <location>
        <begin position="1"/>
        <end position="25"/>
    </location>
</feature>
<sequence length="69" mass="7596">MAKAESKKPAKAASTGSKGKKVSGFMKFSKEKREQVKEDNPGITFGQIGKKLGEMWRELDSDAKAKYSN</sequence>
<dbReference type="SUPFAM" id="SSF47095">
    <property type="entry name" value="HMG-box"/>
    <property type="match status" value="1"/>
</dbReference>
<evidence type="ECO:0000313" key="4">
    <source>
        <dbReference type="EMBL" id="KAG8462188.1"/>
    </source>
</evidence>
<dbReference type="SMART" id="SM00398">
    <property type="entry name" value="HMG"/>
    <property type="match status" value="1"/>
</dbReference>
<dbReference type="OMA" id="MWRELDS"/>
<dbReference type="InterPro" id="IPR009071">
    <property type="entry name" value="HMG_box_dom"/>
</dbReference>
<dbReference type="Gene3D" id="1.10.30.10">
    <property type="entry name" value="High mobility group box domain"/>
    <property type="match status" value="1"/>
</dbReference>
<accession>A0A8J6CC61</accession>
<organism evidence="4 5">
    <name type="scientific">Diacronema lutheri</name>
    <name type="common">Unicellular marine alga</name>
    <name type="synonym">Monochrysis lutheri</name>
    <dbReference type="NCBI Taxonomy" id="2081491"/>
    <lineage>
        <taxon>Eukaryota</taxon>
        <taxon>Haptista</taxon>
        <taxon>Haptophyta</taxon>
        <taxon>Pavlovophyceae</taxon>
        <taxon>Pavlovales</taxon>
        <taxon>Pavlovaceae</taxon>
        <taxon>Diacronema</taxon>
    </lineage>
</organism>
<feature type="domain" description="HMG box" evidence="3">
    <location>
        <begin position="18"/>
        <end position="69"/>
    </location>
</feature>
<evidence type="ECO:0000256" key="1">
    <source>
        <dbReference type="PROSITE-ProRule" id="PRU00267"/>
    </source>
</evidence>
<dbReference type="GO" id="GO:0003677">
    <property type="term" value="F:DNA binding"/>
    <property type="evidence" value="ECO:0007669"/>
    <property type="project" value="UniProtKB-UniRule"/>
</dbReference>
<dbReference type="InterPro" id="IPR042477">
    <property type="entry name" value="HMGXB4"/>
</dbReference>
<dbReference type="Proteomes" id="UP000751190">
    <property type="component" value="Unassembled WGS sequence"/>
</dbReference>
<dbReference type="Pfam" id="PF00505">
    <property type="entry name" value="HMG_box"/>
    <property type="match status" value="1"/>
</dbReference>
<proteinExistence type="predicted"/>
<keyword evidence="1" id="KW-0539">Nucleus</keyword>
<protein>
    <recommendedName>
        <fullName evidence="3">HMG box domain-containing protein</fullName>
    </recommendedName>
</protein>
<reference evidence="4" key="1">
    <citation type="submission" date="2021-05" db="EMBL/GenBank/DDBJ databases">
        <title>The genome of the haptophyte Pavlova lutheri (Diacronema luteri, Pavlovales) - a model for lipid biosynthesis in eukaryotic algae.</title>
        <authorList>
            <person name="Hulatt C.J."/>
            <person name="Posewitz M.C."/>
        </authorList>
    </citation>
    <scope>NUCLEOTIDE SEQUENCE</scope>
    <source>
        <strain evidence="4">NIVA-4/92</strain>
    </source>
</reference>
<evidence type="ECO:0000259" key="3">
    <source>
        <dbReference type="PROSITE" id="PS50118"/>
    </source>
</evidence>
<dbReference type="PANTHER" id="PTHR46584:SF1">
    <property type="entry name" value="HMG DOMAIN-CONTAINING PROTEIN 4"/>
    <property type="match status" value="1"/>
</dbReference>
<dbReference type="EMBL" id="JAGTXO010000022">
    <property type="protein sequence ID" value="KAG8462188.1"/>
    <property type="molecule type" value="Genomic_DNA"/>
</dbReference>
<dbReference type="GO" id="GO:0005634">
    <property type="term" value="C:nucleus"/>
    <property type="evidence" value="ECO:0007669"/>
    <property type="project" value="UniProtKB-UniRule"/>
</dbReference>
<dbReference type="PANTHER" id="PTHR46584">
    <property type="entry name" value="HMG DOMAIN-CONTAINING PROTEIN 4"/>
    <property type="match status" value="1"/>
</dbReference>
<dbReference type="PRINTS" id="PR00886">
    <property type="entry name" value="HIGHMOBLTY12"/>
</dbReference>
<keyword evidence="1" id="KW-0238">DNA-binding</keyword>
<evidence type="ECO:0000313" key="5">
    <source>
        <dbReference type="Proteomes" id="UP000751190"/>
    </source>
</evidence>
<dbReference type="PROSITE" id="PS50118">
    <property type="entry name" value="HMG_BOX_2"/>
    <property type="match status" value="1"/>
</dbReference>